<evidence type="ECO:0000313" key="2">
    <source>
        <dbReference type="Proteomes" id="UP000003824"/>
    </source>
</evidence>
<organism evidence="1 2">
    <name type="scientific">Streptomyces viridosporus (strain ATCC 14672 / DSM 40746 / JCM 4963 / KCTC 9882 / NRRL B-12104 / FH 1290)</name>
    <name type="common">Streptomyces ghanaensis</name>
    <dbReference type="NCBI Taxonomy" id="566461"/>
    <lineage>
        <taxon>Bacteria</taxon>
        <taxon>Bacillati</taxon>
        <taxon>Actinomycetota</taxon>
        <taxon>Actinomycetes</taxon>
        <taxon>Kitasatosporales</taxon>
        <taxon>Streptomycetaceae</taxon>
        <taxon>Streptomyces</taxon>
    </lineage>
</organism>
<protein>
    <submittedName>
        <fullName evidence="1">Predicted protein</fullName>
    </submittedName>
</protein>
<dbReference type="Proteomes" id="UP000003824">
    <property type="component" value="Unassembled WGS sequence"/>
</dbReference>
<gene>
    <name evidence="1" type="ORF">SSFG_04439</name>
</gene>
<dbReference type="eggNOG" id="ENOG5031S1H">
    <property type="taxonomic scope" value="Bacteria"/>
</dbReference>
<accession>D5ZZC9</accession>
<evidence type="ECO:0000313" key="1">
    <source>
        <dbReference type="EMBL" id="EFE69197.2"/>
    </source>
</evidence>
<proteinExistence type="predicted"/>
<sequence length="123" mass="13593">MAAGHAHRPHPRCLRRLLPRSVGMTLSPTHLRLLPWSNDGKPALLSTDGTATPLSLLADRIEEQQIETATVVLDLSRALLGSETPATADEYHFVTQRLAECLTDVLTICESRGQRIPPYKDDE</sequence>
<dbReference type="EMBL" id="DS999641">
    <property type="protein sequence ID" value="EFE69197.2"/>
    <property type="molecule type" value="Genomic_DNA"/>
</dbReference>
<reference evidence="2" key="1">
    <citation type="submission" date="2008-12" db="EMBL/GenBank/DDBJ databases">
        <title>Annotation of Streptomyces ghanaensis ATCC 14672.</title>
        <authorList>
            <consortium name="The Broad Institute Genome Sequencing Platform"/>
            <consortium name="Broad Institute Microbial Sequencing Center"/>
            <person name="Fischbach M."/>
            <person name="Ward D."/>
            <person name="Young S."/>
            <person name="Kodira C.D."/>
            <person name="Zeng Q."/>
            <person name="Koehrsen M."/>
            <person name="Godfrey P."/>
            <person name="Alvarado L."/>
            <person name="Berlin A.M."/>
            <person name="Borenstein D."/>
            <person name="Chen Z."/>
            <person name="Engels R."/>
            <person name="Freedman E."/>
            <person name="Gellesch M."/>
            <person name="Goldberg J."/>
            <person name="Griggs A."/>
            <person name="Gujja S."/>
            <person name="Heiman D.I."/>
            <person name="Hepburn T.A."/>
            <person name="Howarth C."/>
            <person name="Jen D."/>
            <person name="Larson L."/>
            <person name="Lewis B."/>
            <person name="Mehta T."/>
            <person name="Park D."/>
            <person name="Pearson M."/>
            <person name="Roberts A."/>
            <person name="Saif S."/>
            <person name="Shea T.D."/>
            <person name="Shenoy N."/>
            <person name="Sisk P."/>
            <person name="Stolte C."/>
            <person name="Sykes S.N."/>
            <person name="Walk T."/>
            <person name="White J."/>
            <person name="Yandava C."/>
            <person name="Straight P."/>
            <person name="Clardy J."/>
            <person name="Hung D."/>
            <person name="Kolter R."/>
            <person name="Mekalanos J."/>
            <person name="Walker S."/>
            <person name="Walsh C.T."/>
            <person name="Wieland B.L.C."/>
            <person name="Ilzarbe M."/>
            <person name="Galagan J."/>
            <person name="Nusbaum C."/>
            <person name="Birren B."/>
        </authorList>
    </citation>
    <scope>NUCLEOTIDE SEQUENCE [LARGE SCALE GENOMIC DNA]</scope>
    <source>
        <strain evidence="2">ATCC 14672 / DSM 40746 / JCM 4963 / KCTC 9882 / NRRL B-12104 / FH 1290</strain>
    </source>
</reference>
<name>D5ZZC9_STRV1</name>
<dbReference type="AlphaFoldDB" id="D5ZZC9"/>